<keyword evidence="2" id="KW-1185">Reference proteome</keyword>
<dbReference type="AlphaFoldDB" id="A0ABD2Y7D9"/>
<gene>
    <name evidence="1" type="ORF">ACH5RR_037855</name>
</gene>
<evidence type="ECO:0000313" key="2">
    <source>
        <dbReference type="Proteomes" id="UP001630127"/>
    </source>
</evidence>
<reference evidence="1 2" key="1">
    <citation type="submission" date="2024-11" db="EMBL/GenBank/DDBJ databases">
        <title>A near-complete genome assembly of Cinchona calisaya.</title>
        <authorList>
            <person name="Lian D.C."/>
            <person name="Zhao X.W."/>
            <person name="Wei L."/>
        </authorList>
    </citation>
    <scope>NUCLEOTIDE SEQUENCE [LARGE SCALE GENOMIC DNA]</scope>
    <source>
        <tissue evidence="1">Nenye</tissue>
    </source>
</reference>
<sequence>MRLHDKFRRIPTLMLSYINENRQHDHRVIWLDSNRFQCFFNGINNVGGQDNRDFAILRVIENWYVNNGRRIPPRADSQELFDLVQSEGNIVIQSQELLEKRILILEVNFNVITNRINSGFHVISQLPFVTRFVCCQKEFGVIITDE</sequence>
<organism evidence="1 2">
    <name type="scientific">Cinchona calisaya</name>
    <dbReference type="NCBI Taxonomy" id="153742"/>
    <lineage>
        <taxon>Eukaryota</taxon>
        <taxon>Viridiplantae</taxon>
        <taxon>Streptophyta</taxon>
        <taxon>Embryophyta</taxon>
        <taxon>Tracheophyta</taxon>
        <taxon>Spermatophyta</taxon>
        <taxon>Magnoliopsida</taxon>
        <taxon>eudicotyledons</taxon>
        <taxon>Gunneridae</taxon>
        <taxon>Pentapetalae</taxon>
        <taxon>asterids</taxon>
        <taxon>lamiids</taxon>
        <taxon>Gentianales</taxon>
        <taxon>Rubiaceae</taxon>
        <taxon>Cinchonoideae</taxon>
        <taxon>Cinchoneae</taxon>
        <taxon>Cinchona</taxon>
    </lineage>
</organism>
<evidence type="ECO:0000313" key="1">
    <source>
        <dbReference type="EMBL" id="KAL3503406.1"/>
    </source>
</evidence>
<dbReference type="Proteomes" id="UP001630127">
    <property type="component" value="Unassembled WGS sequence"/>
</dbReference>
<dbReference type="EMBL" id="JBJUIK010000015">
    <property type="protein sequence ID" value="KAL3503406.1"/>
    <property type="molecule type" value="Genomic_DNA"/>
</dbReference>
<name>A0ABD2Y7D9_9GENT</name>
<accession>A0ABD2Y7D9</accession>
<proteinExistence type="predicted"/>
<comment type="caution">
    <text evidence="1">The sequence shown here is derived from an EMBL/GenBank/DDBJ whole genome shotgun (WGS) entry which is preliminary data.</text>
</comment>
<protein>
    <submittedName>
        <fullName evidence="1">Uncharacterized protein</fullName>
    </submittedName>
</protein>